<name>A0A8I2YND5_9AGAM</name>
<proteinExistence type="predicted"/>
<accession>A0A8I2YND5</accession>
<comment type="caution">
    <text evidence="2">The sequence shown here is derived from an EMBL/GenBank/DDBJ whole genome shotgun (WGS) entry which is preliminary data.</text>
</comment>
<protein>
    <submittedName>
        <fullName evidence="2">Uncharacterized protein</fullName>
    </submittedName>
</protein>
<feature type="region of interest" description="Disordered" evidence="1">
    <location>
        <begin position="153"/>
        <end position="173"/>
    </location>
</feature>
<dbReference type="Proteomes" id="UP000683000">
    <property type="component" value="Unassembled WGS sequence"/>
</dbReference>
<dbReference type="EMBL" id="JAGFBS010000018">
    <property type="protein sequence ID" value="KAG6374272.1"/>
    <property type="molecule type" value="Genomic_DNA"/>
</dbReference>
<keyword evidence="3" id="KW-1185">Reference proteome</keyword>
<sequence length="173" mass="19440">MPTKSGLTQTIHPHSNMDLILEESLKNKCKIFLLQIPDVDDIGATLYVLNSGTMPPMPLVGDFTYNFVHGTSKVYHPNGWWMFMVADVESLLRHPNVNSLIIAFTASGIPFWRKTSRGQVTQRCNFSTIDALLSHFRWTFNSSKLDVMAVPPSTNTEWQSNSHSESLAASNVR</sequence>
<gene>
    <name evidence="2" type="ORF">JVT61DRAFT_4293</name>
</gene>
<dbReference type="AlphaFoldDB" id="A0A8I2YND5"/>
<evidence type="ECO:0000313" key="2">
    <source>
        <dbReference type="EMBL" id="KAG6374272.1"/>
    </source>
</evidence>
<evidence type="ECO:0000313" key="3">
    <source>
        <dbReference type="Proteomes" id="UP000683000"/>
    </source>
</evidence>
<reference evidence="2" key="1">
    <citation type="submission" date="2021-03" db="EMBL/GenBank/DDBJ databases">
        <title>Evolutionary innovations through gain and loss of genes in the ectomycorrhizal Boletales.</title>
        <authorList>
            <person name="Wu G."/>
            <person name="Miyauchi S."/>
            <person name="Morin E."/>
            <person name="Yang Z.-L."/>
            <person name="Xu J."/>
            <person name="Martin F.M."/>
        </authorList>
    </citation>
    <scope>NUCLEOTIDE SEQUENCE</scope>
    <source>
        <strain evidence="2">BR01</strain>
    </source>
</reference>
<organism evidence="2 3">
    <name type="scientific">Boletus reticuloceps</name>
    <dbReference type="NCBI Taxonomy" id="495285"/>
    <lineage>
        <taxon>Eukaryota</taxon>
        <taxon>Fungi</taxon>
        <taxon>Dikarya</taxon>
        <taxon>Basidiomycota</taxon>
        <taxon>Agaricomycotina</taxon>
        <taxon>Agaricomycetes</taxon>
        <taxon>Agaricomycetidae</taxon>
        <taxon>Boletales</taxon>
        <taxon>Boletineae</taxon>
        <taxon>Boletaceae</taxon>
        <taxon>Boletoideae</taxon>
        <taxon>Boletus</taxon>
    </lineage>
</organism>
<evidence type="ECO:0000256" key="1">
    <source>
        <dbReference type="SAM" id="MobiDB-lite"/>
    </source>
</evidence>